<dbReference type="Pfam" id="PF03899">
    <property type="entry name" value="ATP-synt_I"/>
    <property type="match status" value="1"/>
</dbReference>
<keyword evidence="8" id="KW-1185">Reference proteome</keyword>
<dbReference type="EMBL" id="PQSP01000002">
    <property type="protein sequence ID" value="RUS67051.1"/>
    <property type="molecule type" value="Genomic_DNA"/>
</dbReference>
<comment type="subcellular location">
    <subcellularLocation>
        <location evidence="1">Cell membrane</location>
        <topology evidence="1">Multi-pass membrane protein</topology>
    </subcellularLocation>
</comment>
<feature type="transmembrane region" description="Helical" evidence="6">
    <location>
        <begin position="98"/>
        <end position="118"/>
    </location>
</feature>
<keyword evidence="4 6" id="KW-1133">Transmembrane helix</keyword>
<evidence type="ECO:0000256" key="6">
    <source>
        <dbReference type="SAM" id="Phobius"/>
    </source>
</evidence>
<evidence type="ECO:0000256" key="5">
    <source>
        <dbReference type="ARBA" id="ARBA00023136"/>
    </source>
</evidence>
<feature type="transmembrane region" description="Helical" evidence="6">
    <location>
        <begin position="166"/>
        <end position="186"/>
    </location>
</feature>
<evidence type="ECO:0000256" key="3">
    <source>
        <dbReference type="ARBA" id="ARBA00022692"/>
    </source>
</evidence>
<sequence>MHSSFSAEGARRQVFVSMNQVAGTMGTGQSKSGVIGMPFYDANNDDEAQEFKVLSAQEAQVLQAGMPKLSLWSVLWLQLVAGFTVIAIASFWSGYAGVMSSALAGVMAAWVPSAVFVWRMAAQADNKAGALIPLARLLFWEFVKIGCAVVFLVMAVLWVHPLVWQALLAGFVVTVKAYGIACWLLLNRKQTGKELINGC</sequence>
<dbReference type="InterPro" id="IPR005598">
    <property type="entry name" value="ATP_synth_I"/>
</dbReference>
<dbReference type="Proteomes" id="UP000286947">
    <property type="component" value="Unassembled WGS sequence"/>
</dbReference>
<organism evidence="7 8">
    <name type="scientific">Saezia sanguinis</name>
    <dbReference type="NCBI Taxonomy" id="1965230"/>
    <lineage>
        <taxon>Bacteria</taxon>
        <taxon>Pseudomonadati</taxon>
        <taxon>Pseudomonadota</taxon>
        <taxon>Betaproteobacteria</taxon>
        <taxon>Burkholderiales</taxon>
        <taxon>Saeziaceae</taxon>
        <taxon>Saezia</taxon>
    </lineage>
</organism>
<evidence type="ECO:0000256" key="2">
    <source>
        <dbReference type="ARBA" id="ARBA00022475"/>
    </source>
</evidence>
<keyword evidence="2" id="KW-1003">Cell membrane</keyword>
<evidence type="ECO:0000313" key="8">
    <source>
        <dbReference type="Proteomes" id="UP000286947"/>
    </source>
</evidence>
<comment type="caution">
    <text evidence="7">The sequence shown here is derived from an EMBL/GenBank/DDBJ whole genome shotgun (WGS) entry which is preliminary data.</text>
</comment>
<feature type="transmembrane region" description="Helical" evidence="6">
    <location>
        <begin position="138"/>
        <end position="160"/>
    </location>
</feature>
<reference evidence="7 8" key="1">
    <citation type="submission" date="2018-01" db="EMBL/GenBank/DDBJ databases">
        <title>Saezia sanguinis gen. nov., sp. nov., in the order Burkholderiales isolated from human blood.</title>
        <authorList>
            <person name="Medina-Pascual M.J."/>
            <person name="Valdezate S."/>
            <person name="Monzon S."/>
            <person name="Cuesta I."/>
            <person name="Carrasco G."/>
            <person name="Villalon P."/>
            <person name="Saez-Nieto J.A."/>
        </authorList>
    </citation>
    <scope>NUCLEOTIDE SEQUENCE [LARGE SCALE GENOMIC DNA]</scope>
    <source>
        <strain evidence="7 8">CNM695-12</strain>
    </source>
</reference>
<evidence type="ECO:0000256" key="4">
    <source>
        <dbReference type="ARBA" id="ARBA00022989"/>
    </source>
</evidence>
<feature type="transmembrane region" description="Helical" evidence="6">
    <location>
        <begin position="69"/>
        <end position="92"/>
    </location>
</feature>
<keyword evidence="5 6" id="KW-0472">Membrane</keyword>
<proteinExistence type="predicted"/>
<dbReference type="GO" id="GO:0005886">
    <property type="term" value="C:plasma membrane"/>
    <property type="evidence" value="ECO:0007669"/>
    <property type="project" value="UniProtKB-SubCell"/>
</dbReference>
<gene>
    <name evidence="7" type="ORF">CUZ56_00989</name>
</gene>
<name>A0A433SE76_9BURK</name>
<protein>
    <recommendedName>
        <fullName evidence="9">ATP synthase protein I</fullName>
    </recommendedName>
</protein>
<keyword evidence="3 6" id="KW-0812">Transmembrane</keyword>
<accession>A0A433SE76</accession>
<dbReference type="AlphaFoldDB" id="A0A433SE76"/>
<dbReference type="OrthoDB" id="9154947at2"/>
<evidence type="ECO:0000313" key="7">
    <source>
        <dbReference type="EMBL" id="RUS67051.1"/>
    </source>
</evidence>
<evidence type="ECO:0000256" key="1">
    <source>
        <dbReference type="ARBA" id="ARBA00004651"/>
    </source>
</evidence>
<evidence type="ECO:0008006" key="9">
    <source>
        <dbReference type="Google" id="ProtNLM"/>
    </source>
</evidence>